<dbReference type="Pfam" id="PF00126">
    <property type="entry name" value="HTH_1"/>
    <property type="match status" value="1"/>
</dbReference>
<sequence length="317" mass="34254">MELDVRRLFLLAEIAEYGSLTGAAEAMMYTTSAVSQQMRRLEAEAGQTLFERRARGVVLTDAGAALVARAHAIRRELAGAESDLEALSGLHAGTVRIGSFPTASASILPLVLTQFSRQHPAIAVSVRSALRDPLRELLLMRDVELALFWEYDWSLFEDDAIETERLLDDPTVLVVAAGSEVGGTGPVKLSSMAGERWIIRADGHPVADVLTRSCHAAGFAPDIAYDAHDYQEAQAMVAAGLGVALAPRLSLTNLRDDVRLVPLDPQTPVPVRRILMGQLKGHQPTPAILGFQDTLREAARAMPKTFSQQGQLGSVNQ</sequence>
<dbReference type="RefSeq" id="WP_176633463.1">
    <property type="nucleotide sequence ID" value="NZ_JAAMFM010000002.1"/>
</dbReference>
<dbReference type="GO" id="GO:0003677">
    <property type="term" value="F:DNA binding"/>
    <property type="evidence" value="ECO:0007669"/>
    <property type="project" value="UniProtKB-KW"/>
</dbReference>
<proteinExistence type="inferred from homology"/>
<comment type="similarity">
    <text evidence="1">Belongs to the LysR transcriptional regulatory family.</text>
</comment>
<evidence type="ECO:0000313" key="7">
    <source>
        <dbReference type="Proteomes" id="UP000543556"/>
    </source>
</evidence>
<dbReference type="Pfam" id="PF03466">
    <property type="entry name" value="LysR_substrate"/>
    <property type="match status" value="1"/>
</dbReference>
<accession>A0A7Y7IDY8</accession>
<keyword evidence="4" id="KW-0804">Transcription</keyword>
<evidence type="ECO:0000313" key="6">
    <source>
        <dbReference type="EMBL" id="NVM93734.1"/>
    </source>
</evidence>
<dbReference type="PANTHER" id="PTHR30346">
    <property type="entry name" value="TRANSCRIPTIONAL DUAL REGULATOR HCAR-RELATED"/>
    <property type="match status" value="1"/>
</dbReference>
<gene>
    <name evidence="6" type="ORF">G6034_02185</name>
</gene>
<keyword evidence="3" id="KW-0238">DNA-binding</keyword>
<keyword evidence="2" id="KW-0805">Transcription regulation</keyword>
<dbReference type="InterPro" id="IPR005119">
    <property type="entry name" value="LysR_subst-bd"/>
</dbReference>
<dbReference type="InterPro" id="IPR000847">
    <property type="entry name" value="LysR_HTH_N"/>
</dbReference>
<dbReference type="InterPro" id="IPR036390">
    <property type="entry name" value="WH_DNA-bd_sf"/>
</dbReference>
<dbReference type="EMBL" id="JAAMFM010000002">
    <property type="protein sequence ID" value="NVM93734.1"/>
    <property type="molecule type" value="Genomic_DNA"/>
</dbReference>
<dbReference type="SUPFAM" id="SSF53850">
    <property type="entry name" value="Periplasmic binding protein-like II"/>
    <property type="match status" value="1"/>
</dbReference>
<reference evidence="6 7" key="1">
    <citation type="submission" date="2020-02" db="EMBL/GenBank/DDBJ databases">
        <title>Genome sequence of strain AETb3-4.</title>
        <authorList>
            <person name="Gao J."/>
            <person name="Zhang X."/>
        </authorList>
    </citation>
    <scope>NUCLEOTIDE SEQUENCE [LARGE SCALE GENOMIC DNA]</scope>
    <source>
        <strain evidence="6 7">AETb3-4</strain>
    </source>
</reference>
<organism evidence="6 7">
    <name type="scientific">Arthrobacter wenxiniae</name>
    <dbReference type="NCBI Taxonomy" id="2713570"/>
    <lineage>
        <taxon>Bacteria</taxon>
        <taxon>Bacillati</taxon>
        <taxon>Actinomycetota</taxon>
        <taxon>Actinomycetes</taxon>
        <taxon>Micrococcales</taxon>
        <taxon>Micrococcaceae</taxon>
        <taxon>Arthrobacter</taxon>
    </lineage>
</organism>
<evidence type="ECO:0000256" key="1">
    <source>
        <dbReference type="ARBA" id="ARBA00009437"/>
    </source>
</evidence>
<feature type="domain" description="HTH lysR-type" evidence="5">
    <location>
        <begin position="3"/>
        <end position="60"/>
    </location>
</feature>
<dbReference type="InterPro" id="IPR036388">
    <property type="entry name" value="WH-like_DNA-bd_sf"/>
</dbReference>
<dbReference type="PROSITE" id="PS50931">
    <property type="entry name" value="HTH_LYSR"/>
    <property type="match status" value="1"/>
</dbReference>
<protein>
    <submittedName>
        <fullName evidence="6">LysR family transcriptional regulator</fullName>
    </submittedName>
</protein>
<dbReference type="Gene3D" id="1.10.10.10">
    <property type="entry name" value="Winged helix-like DNA-binding domain superfamily/Winged helix DNA-binding domain"/>
    <property type="match status" value="1"/>
</dbReference>
<dbReference type="GO" id="GO:0032993">
    <property type="term" value="C:protein-DNA complex"/>
    <property type="evidence" value="ECO:0007669"/>
    <property type="project" value="TreeGrafter"/>
</dbReference>
<dbReference type="PANTHER" id="PTHR30346:SF29">
    <property type="entry name" value="LYSR SUBSTRATE-BINDING"/>
    <property type="match status" value="1"/>
</dbReference>
<dbReference type="SUPFAM" id="SSF46785">
    <property type="entry name" value="Winged helix' DNA-binding domain"/>
    <property type="match status" value="1"/>
</dbReference>
<evidence type="ECO:0000256" key="3">
    <source>
        <dbReference type="ARBA" id="ARBA00023125"/>
    </source>
</evidence>
<dbReference type="CDD" id="cd08423">
    <property type="entry name" value="PBP2_LTTR_like_6"/>
    <property type="match status" value="1"/>
</dbReference>
<evidence type="ECO:0000256" key="4">
    <source>
        <dbReference type="ARBA" id="ARBA00023163"/>
    </source>
</evidence>
<name>A0A7Y7IDY8_9MICC</name>
<dbReference type="Gene3D" id="3.40.190.10">
    <property type="entry name" value="Periplasmic binding protein-like II"/>
    <property type="match status" value="2"/>
</dbReference>
<evidence type="ECO:0000259" key="5">
    <source>
        <dbReference type="PROSITE" id="PS50931"/>
    </source>
</evidence>
<dbReference type="Proteomes" id="UP000543556">
    <property type="component" value="Unassembled WGS sequence"/>
</dbReference>
<keyword evidence="7" id="KW-1185">Reference proteome</keyword>
<comment type="caution">
    <text evidence="6">The sequence shown here is derived from an EMBL/GenBank/DDBJ whole genome shotgun (WGS) entry which is preliminary data.</text>
</comment>
<dbReference type="AlphaFoldDB" id="A0A7Y7IDY8"/>
<evidence type="ECO:0000256" key="2">
    <source>
        <dbReference type="ARBA" id="ARBA00023015"/>
    </source>
</evidence>
<dbReference type="GO" id="GO:0003700">
    <property type="term" value="F:DNA-binding transcription factor activity"/>
    <property type="evidence" value="ECO:0007669"/>
    <property type="project" value="InterPro"/>
</dbReference>